<proteinExistence type="predicted"/>
<dbReference type="InterPro" id="IPR045339">
    <property type="entry name" value="DUF6534"/>
</dbReference>
<keyword evidence="1" id="KW-1133">Transmembrane helix</keyword>
<comment type="caution">
    <text evidence="3">The sequence shown here is derived from an EMBL/GenBank/DDBJ whole genome shotgun (WGS) entry which is preliminary data.</text>
</comment>
<dbReference type="PANTHER" id="PTHR40465:SF1">
    <property type="entry name" value="DUF6534 DOMAIN-CONTAINING PROTEIN"/>
    <property type="match status" value="1"/>
</dbReference>
<feature type="transmembrane region" description="Helical" evidence="1">
    <location>
        <begin position="91"/>
        <end position="111"/>
    </location>
</feature>
<keyword evidence="1" id="KW-0812">Transmembrane</keyword>
<evidence type="ECO:0000259" key="2">
    <source>
        <dbReference type="Pfam" id="PF20152"/>
    </source>
</evidence>
<sequence>MLQVCSGLGKYNTQFPGWYHLLESIAAQTIMAPKLSGLDLFFITARVSTTQNASVVCCDILITACLCITLGRARNGLKRTDSVLNRLMVYALQRGGLTSFMALLSIVLFFAPLPFAFIVPEFLTGQLYVASVISMLLAREKLRDMLNTSNVMVSLDLISNPRASE</sequence>
<evidence type="ECO:0000313" key="4">
    <source>
        <dbReference type="Proteomes" id="UP001556367"/>
    </source>
</evidence>
<dbReference type="Pfam" id="PF20152">
    <property type="entry name" value="DUF6534"/>
    <property type="match status" value="1"/>
</dbReference>
<evidence type="ECO:0000313" key="3">
    <source>
        <dbReference type="EMBL" id="KAL0957007.1"/>
    </source>
</evidence>
<dbReference type="PANTHER" id="PTHR40465">
    <property type="entry name" value="CHROMOSOME 1, WHOLE GENOME SHOTGUN SEQUENCE"/>
    <property type="match status" value="1"/>
</dbReference>
<organism evidence="3 4">
    <name type="scientific">Hohenbuehelia grisea</name>
    <dbReference type="NCBI Taxonomy" id="104357"/>
    <lineage>
        <taxon>Eukaryota</taxon>
        <taxon>Fungi</taxon>
        <taxon>Dikarya</taxon>
        <taxon>Basidiomycota</taxon>
        <taxon>Agaricomycotina</taxon>
        <taxon>Agaricomycetes</taxon>
        <taxon>Agaricomycetidae</taxon>
        <taxon>Agaricales</taxon>
        <taxon>Pleurotineae</taxon>
        <taxon>Pleurotaceae</taxon>
        <taxon>Hohenbuehelia</taxon>
    </lineage>
</organism>
<dbReference type="EMBL" id="JASNQZ010000006">
    <property type="protein sequence ID" value="KAL0957007.1"/>
    <property type="molecule type" value="Genomic_DNA"/>
</dbReference>
<name>A0ABR3JNC6_9AGAR</name>
<dbReference type="Proteomes" id="UP001556367">
    <property type="component" value="Unassembled WGS sequence"/>
</dbReference>
<keyword evidence="1" id="KW-0472">Membrane</keyword>
<accession>A0ABR3JNC6</accession>
<reference evidence="4" key="1">
    <citation type="submission" date="2024-06" db="EMBL/GenBank/DDBJ databases">
        <title>Multi-omics analyses provide insights into the biosynthesis of the anticancer antibiotic pleurotin in Hohenbuehelia grisea.</title>
        <authorList>
            <person name="Weaver J.A."/>
            <person name="Alberti F."/>
        </authorList>
    </citation>
    <scope>NUCLEOTIDE SEQUENCE [LARGE SCALE GENOMIC DNA]</scope>
    <source>
        <strain evidence="4">T-177</strain>
    </source>
</reference>
<keyword evidence="4" id="KW-1185">Reference proteome</keyword>
<evidence type="ECO:0000256" key="1">
    <source>
        <dbReference type="SAM" id="Phobius"/>
    </source>
</evidence>
<protein>
    <recommendedName>
        <fullName evidence="2">DUF6534 domain-containing protein</fullName>
    </recommendedName>
</protein>
<gene>
    <name evidence="3" type="ORF">HGRIS_003107</name>
</gene>
<feature type="domain" description="DUF6534" evidence="2">
    <location>
        <begin position="56"/>
        <end position="140"/>
    </location>
</feature>